<accession>A0A1J8Q8I8</accession>
<proteinExistence type="predicted"/>
<sequence length="78" mass="8930">MSHLLHGSTALVTATSRPSRTIVDDQNLSFEDFCQDMVKMMAFFWRNLQTHPLRPSHDPLAQRSRMSAPAAKGMHKEY</sequence>
<keyword evidence="3" id="KW-1185">Reference proteome</keyword>
<evidence type="ECO:0000313" key="2">
    <source>
        <dbReference type="EMBL" id="OJA16291.1"/>
    </source>
</evidence>
<name>A0A1J8Q8I8_9AGAM</name>
<dbReference type="OrthoDB" id="2671357at2759"/>
<dbReference type="EMBL" id="LVVM01002666">
    <property type="protein sequence ID" value="OJA16291.1"/>
    <property type="molecule type" value="Genomic_DNA"/>
</dbReference>
<dbReference type="AlphaFoldDB" id="A0A1J8Q8I8"/>
<comment type="caution">
    <text evidence="2">The sequence shown here is derived from an EMBL/GenBank/DDBJ whole genome shotgun (WGS) entry which is preliminary data.</text>
</comment>
<dbReference type="Proteomes" id="UP000183567">
    <property type="component" value="Unassembled WGS sequence"/>
</dbReference>
<gene>
    <name evidence="2" type="ORF">AZE42_13337</name>
</gene>
<feature type="region of interest" description="Disordered" evidence="1">
    <location>
        <begin position="54"/>
        <end position="78"/>
    </location>
</feature>
<evidence type="ECO:0000313" key="3">
    <source>
        <dbReference type="Proteomes" id="UP000183567"/>
    </source>
</evidence>
<evidence type="ECO:0000256" key="1">
    <source>
        <dbReference type="SAM" id="MobiDB-lite"/>
    </source>
</evidence>
<protein>
    <submittedName>
        <fullName evidence="2">Uncharacterized protein</fullName>
    </submittedName>
</protein>
<reference evidence="2 3" key="1">
    <citation type="submission" date="2016-03" db="EMBL/GenBank/DDBJ databases">
        <title>Comparative genomics of the ectomycorrhizal sister species Rhizopogon vinicolor and Rhizopogon vesiculosus (Basidiomycota: Boletales) reveals a divergence of the mating type B locus.</title>
        <authorList>
            <person name="Mujic A.B."/>
            <person name="Kuo A."/>
            <person name="Tritt A."/>
            <person name="Lipzen A."/>
            <person name="Chen C."/>
            <person name="Johnson J."/>
            <person name="Sharma A."/>
            <person name="Barry K."/>
            <person name="Grigoriev I.V."/>
            <person name="Spatafora J.W."/>
        </authorList>
    </citation>
    <scope>NUCLEOTIDE SEQUENCE [LARGE SCALE GENOMIC DNA]</scope>
    <source>
        <strain evidence="2 3">AM-OR11-056</strain>
    </source>
</reference>
<organism evidence="2 3">
    <name type="scientific">Rhizopogon vesiculosus</name>
    <dbReference type="NCBI Taxonomy" id="180088"/>
    <lineage>
        <taxon>Eukaryota</taxon>
        <taxon>Fungi</taxon>
        <taxon>Dikarya</taxon>
        <taxon>Basidiomycota</taxon>
        <taxon>Agaricomycotina</taxon>
        <taxon>Agaricomycetes</taxon>
        <taxon>Agaricomycetidae</taxon>
        <taxon>Boletales</taxon>
        <taxon>Suillineae</taxon>
        <taxon>Rhizopogonaceae</taxon>
        <taxon>Rhizopogon</taxon>
    </lineage>
</organism>